<organism evidence="8 9">
    <name type="scientific">Nepenthes gracilis</name>
    <name type="common">Slender pitcher plant</name>
    <dbReference type="NCBI Taxonomy" id="150966"/>
    <lineage>
        <taxon>Eukaryota</taxon>
        <taxon>Viridiplantae</taxon>
        <taxon>Streptophyta</taxon>
        <taxon>Embryophyta</taxon>
        <taxon>Tracheophyta</taxon>
        <taxon>Spermatophyta</taxon>
        <taxon>Magnoliopsida</taxon>
        <taxon>eudicotyledons</taxon>
        <taxon>Gunneridae</taxon>
        <taxon>Pentapetalae</taxon>
        <taxon>Caryophyllales</taxon>
        <taxon>Nepenthaceae</taxon>
        <taxon>Nepenthes</taxon>
    </lineage>
</organism>
<evidence type="ECO:0000256" key="2">
    <source>
        <dbReference type="ARBA" id="ARBA00009183"/>
    </source>
</evidence>
<evidence type="ECO:0000313" key="9">
    <source>
        <dbReference type="Proteomes" id="UP001279734"/>
    </source>
</evidence>
<dbReference type="Proteomes" id="UP001279734">
    <property type="component" value="Unassembled WGS sequence"/>
</dbReference>
<dbReference type="InterPro" id="IPR050982">
    <property type="entry name" value="Auxin_biosynth/cation_transpt"/>
</dbReference>
<comment type="caution">
    <text evidence="8">The sequence shown here is derived from an EMBL/GenBank/DDBJ whole genome shotgun (WGS) entry which is preliminary data.</text>
</comment>
<evidence type="ECO:0000256" key="1">
    <source>
        <dbReference type="ARBA" id="ARBA00001974"/>
    </source>
</evidence>
<evidence type="ECO:0000256" key="6">
    <source>
        <dbReference type="ARBA" id="ARBA00023002"/>
    </source>
</evidence>
<evidence type="ECO:0000256" key="5">
    <source>
        <dbReference type="ARBA" id="ARBA00022857"/>
    </source>
</evidence>
<dbReference type="AlphaFoldDB" id="A0AAD3Y6T1"/>
<keyword evidence="3" id="KW-0285">Flavoprotein</keyword>
<proteinExistence type="inferred from homology"/>
<evidence type="ECO:0000313" key="8">
    <source>
        <dbReference type="EMBL" id="GMH29324.1"/>
    </source>
</evidence>
<feature type="chain" id="PRO_5041897038" evidence="7">
    <location>
        <begin position="24"/>
        <end position="67"/>
    </location>
</feature>
<name>A0AAD3Y6T1_NEPGR</name>
<dbReference type="PANTHER" id="PTHR43539">
    <property type="entry name" value="FLAVIN-BINDING MONOOXYGENASE-LIKE PROTEIN (AFU_ORTHOLOGUE AFUA_4G09220)"/>
    <property type="match status" value="1"/>
</dbReference>
<keyword evidence="4" id="KW-0274">FAD</keyword>
<keyword evidence="7" id="KW-0732">Signal</keyword>
<dbReference type="EMBL" id="BSYO01000036">
    <property type="protein sequence ID" value="GMH29324.1"/>
    <property type="molecule type" value="Genomic_DNA"/>
</dbReference>
<evidence type="ECO:0000256" key="3">
    <source>
        <dbReference type="ARBA" id="ARBA00022630"/>
    </source>
</evidence>
<comment type="similarity">
    <text evidence="2">Belongs to the FMO family.</text>
</comment>
<dbReference type="PANTHER" id="PTHR43539:SF11">
    <property type="entry name" value="INDOLE-3-PYRUVATE MONOOXYGENASE YUCCA8-RELATED"/>
    <property type="match status" value="1"/>
</dbReference>
<dbReference type="GO" id="GO:0004497">
    <property type="term" value="F:monooxygenase activity"/>
    <property type="evidence" value="ECO:0007669"/>
    <property type="project" value="TreeGrafter"/>
</dbReference>
<sequence>MMKWFPLWLVDRILVSMANMVFGNTEKYGLKRPTEGPLQLKNSDGKTPVLDLGTMEKIKSGEIKLVP</sequence>
<protein>
    <submittedName>
        <fullName evidence="8">Uncharacterized protein</fullName>
    </submittedName>
</protein>
<accession>A0AAD3Y6T1</accession>
<comment type="cofactor">
    <cofactor evidence="1">
        <name>FAD</name>
        <dbReference type="ChEBI" id="CHEBI:57692"/>
    </cofactor>
</comment>
<keyword evidence="5" id="KW-0521">NADP</keyword>
<reference evidence="8" key="1">
    <citation type="submission" date="2023-05" db="EMBL/GenBank/DDBJ databases">
        <title>Nepenthes gracilis genome sequencing.</title>
        <authorList>
            <person name="Fukushima K."/>
        </authorList>
    </citation>
    <scope>NUCLEOTIDE SEQUENCE</scope>
    <source>
        <strain evidence="8">SING2019-196</strain>
    </source>
</reference>
<evidence type="ECO:0000256" key="4">
    <source>
        <dbReference type="ARBA" id="ARBA00022827"/>
    </source>
</evidence>
<feature type="signal peptide" evidence="7">
    <location>
        <begin position="1"/>
        <end position="23"/>
    </location>
</feature>
<keyword evidence="9" id="KW-1185">Reference proteome</keyword>
<keyword evidence="6" id="KW-0560">Oxidoreductase</keyword>
<evidence type="ECO:0000256" key="7">
    <source>
        <dbReference type="SAM" id="SignalP"/>
    </source>
</evidence>
<dbReference type="GO" id="GO:0050660">
    <property type="term" value="F:flavin adenine dinucleotide binding"/>
    <property type="evidence" value="ECO:0007669"/>
    <property type="project" value="TreeGrafter"/>
</dbReference>
<gene>
    <name evidence="8" type="ORF">Nepgr_031167</name>
</gene>